<dbReference type="PROSITE" id="PS51704">
    <property type="entry name" value="GP_PDE"/>
    <property type="match status" value="1"/>
</dbReference>
<dbReference type="EMBL" id="CAJFDH010000006">
    <property type="protein sequence ID" value="CAD5229695.1"/>
    <property type="molecule type" value="Genomic_DNA"/>
</dbReference>
<dbReference type="EMBL" id="CAJFCW020000006">
    <property type="protein sequence ID" value="CAG9127196.1"/>
    <property type="molecule type" value="Genomic_DNA"/>
</dbReference>
<dbReference type="SUPFAM" id="SSF49452">
    <property type="entry name" value="Starch-binding domain-like"/>
    <property type="match status" value="1"/>
</dbReference>
<dbReference type="Pfam" id="PF00686">
    <property type="entry name" value="CBM_20"/>
    <property type="match status" value="1"/>
</dbReference>
<evidence type="ECO:0000313" key="7">
    <source>
        <dbReference type="Proteomes" id="UP000614601"/>
    </source>
</evidence>
<organism evidence="6 7">
    <name type="scientific">Bursaphelenchus okinawaensis</name>
    <dbReference type="NCBI Taxonomy" id="465554"/>
    <lineage>
        <taxon>Eukaryota</taxon>
        <taxon>Metazoa</taxon>
        <taxon>Ecdysozoa</taxon>
        <taxon>Nematoda</taxon>
        <taxon>Chromadorea</taxon>
        <taxon>Rhabditida</taxon>
        <taxon>Tylenchina</taxon>
        <taxon>Tylenchomorpha</taxon>
        <taxon>Aphelenchoidea</taxon>
        <taxon>Aphelenchoididae</taxon>
        <taxon>Bursaphelenchus</taxon>
    </lineage>
</organism>
<name>A0A811LJC9_9BILA</name>
<evidence type="ECO:0008006" key="8">
    <source>
        <dbReference type="Google" id="ProtNLM"/>
    </source>
</evidence>
<dbReference type="SUPFAM" id="SSF51695">
    <property type="entry name" value="PLC-like phosphodiesterases"/>
    <property type="match status" value="1"/>
</dbReference>
<dbReference type="Proteomes" id="UP000783686">
    <property type="component" value="Unassembled WGS sequence"/>
</dbReference>
<dbReference type="SMART" id="SM01065">
    <property type="entry name" value="CBM_2"/>
    <property type="match status" value="1"/>
</dbReference>
<dbReference type="AlphaFoldDB" id="A0A811LJC9"/>
<dbReference type="FunFam" id="3.20.20.190:FF:000032">
    <property type="entry name" value="Glycerophosphoryl diester phosphodiesterase, putative"/>
    <property type="match status" value="1"/>
</dbReference>
<dbReference type="GO" id="GO:0047389">
    <property type="term" value="F:glycerophosphocholine phosphodiesterase activity"/>
    <property type="evidence" value="ECO:0007669"/>
    <property type="project" value="TreeGrafter"/>
</dbReference>
<keyword evidence="2" id="KW-0378">Hydrolase</keyword>
<dbReference type="OrthoDB" id="1058301at2759"/>
<dbReference type="PANTHER" id="PTHR22958">
    <property type="entry name" value="GLYCEROPHOSPHORYL DIESTER PHOSPHODIESTERASE"/>
    <property type="match status" value="1"/>
</dbReference>
<dbReference type="GO" id="GO:0046475">
    <property type="term" value="P:glycerophospholipid catabolic process"/>
    <property type="evidence" value="ECO:0007669"/>
    <property type="project" value="TreeGrafter"/>
</dbReference>
<dbReference type="Proteomes" id="UP000614601">
    <property type="component" value="Unassembled WGS sequence"/>
</dbReference>
<dbReference type="GO" id="GO:2001070">
    <property type="term" value="F:starch binding"/>
    <property type="evidence" value="ECO:0007669"/>
    <property type="project" value="InterPro"/>
</dbReference>
<sequence>MSSNGLEINFNVHCHLIRQFESVFIVGNVRQLGKWEPDRAVELERDPVKNLWHTTIKFEPRPKEPLKFRYFIGYYLQASNDQSSKTRIVSRWEAQWTPRSLIPLSDEPVIHQNHEFGIYDGKKLIADGWLNHQVQTEVRLFLYDRCMTFYKERHQQRQYYIKITPFDLRRKEEYNPYNRAQKGRTLWRMSSVYTNSAGSLEDETDDKDASNPTQLPALPSFSQTEIAVLSKHDADPTFSDQKVSGQLYYNTSIFIFRTQSIAPEFLAFRIELFTEHRTKKPTQPPTIEEDEVCETTLETCGISRKTHNSLLKEVSYVTENKRSIKVDRVGIAYFMFSAKMDTCGQSQVPILAKNQMPIGQLKVDYLLIKALSHDLTTRLTMERCYTRHWKKRKTVEVGHRGFGNSYTKASTVRENTIHSLSHASQKGADFVEFDVQLTKDKIAVVFHDFHVLVAVAKRSTSSKEIDVNRGTDAAAFGKSGPQKPHPENIQIGNADYHEIAVKDLRLQQLRLLHVEHYQAQENKNMLKVTGAPDESDEHRPFPTLVDVLRRVPAYTGFNVEVKYPMELLDGSHECKNYFERNEFIDRILHDVIENAGTRRIVFSSFEPDICSMIARKQCLFPTLFLCVGATERYVPFVDKRSVDSVVAANFAKSEKILGCNFHSEELLKDRRPVERAKRLRLVSFVWGDDLDAPKNIDYFRRDLCVEGIIYDKIGETEERKNVFIVEREQRNSLFQSPVPSRRGSADNPQNITSQTNSLSLSQAAASLLLAGDRQKRSSLDSSKDR</sequence>
<dbReference type="Pfam" id="PF03009">
    <property type="entry name" value="GDPD"/>
    <property type="match status" value="1"/>
</dbReference>
<feature type="region of interest" description="Disordered" evidence="3">
    <location>
        <begin position="735"/>
        <end position="756"/>
    </location>
</feature>
<dbReference type="InterPro" id="IPR057506">
    <property type="entry name" value="C2_GPCPD1"/>
</dbReference>
<feature type="compositionally biased region" description="Polar residues" evidence="3">
    <location>
        <begin position="746"/>
        <end position="756"/>
    </location>
</feature>
<protein>
    <recommendedName>
        <fullName evidence="8">GP-PDE domain-containing protein</fullName>
    </recommendedName>
</protein>
<comment type="similarity">
    <text evidence="1">Belongs to the glycerophosphoryl diester phosphodiesterase family.</text>
</comment>
<comment type="caution">
    <text evidence="6">The sequence shown here is derived from an EMBL/GenBank/DDBJ whole genome shotgun (WGS) entry which is preliminary data.</text>
</comment>
<dbReference type="InterPro" id="IPR013783">
    <property type="entry name" value="Ig-like_fold"/>
</dbReference>
<dbReference type="InterPro" id="IPR030395">
    <property type="entry name" value="GP_PDE_dom"/>
</dbReference>
<dbReference type="InterPro" id="IPR002044">
    <property type="entry name" value="CBM20"/>
</dbReference>
<evidence type="ECO:0000256" key="1">
    <source>
        <dbReference type="ARBA" id="ARBA00007277"/>
    </source>
</evidence>
<gene>
    <name evidence="6" type="ORF">BOKJ2_LOCUS13754</name>
</gene>
<dbReference type="InterPro" id="IPR013784">
    <property type="entry name" value="Carb-bd-like_fold"/>
</dbReference>
<accession>A0A811LJC9</accession>
<evidence type="ECO:0000256" key="3">
    <source>
        <dbReference type="SAM" id="MobiDB-lite"/>
    </source>
</evidence>
<evidence type="ECO:0000256" key="2">
    <source>
        <dbReference type="ARBA" id="ARBA00022801"/>
    </source>
</evidence>
<dbReference type="PANTHER" id="PTHR22958:SF1">
    <property type="entry name" value="GLYCEROPHOSPHOCHOLINE PHOSPHODIESTERASE GPCPD1"/>
    <property type="match status" value="1"/>
</dbReference>
<dbReference type="PROSITE" id="PS51166">
    <property type="entry name" value="CBM20"/>
    <property type="match status" value="1"/>
</dbReference>
<dbReference type="InterPro" id="IPR017946">
    <property type="entry name" value="PLC-like_Pdiesterase_TIM-brl"/>
</dbReference>
<proteinExistence type="inferred from homology"/>
<reference evidence="6" key="1">
    <citation type="submission" date="2020-09" db="EMBL/GenBank/DDBJ databases">
        <authorList>
            <person name="Kikuchi T."/>
        </authorList>
    </citation>
    <scope>NUCLEOTIDE SEQUENCE</scope>
    <source>
        <strain evidence="6">SH1</strain>
    </source>
</reference>
<dbReference type="Gene3D" id="2.60.40.10">
    <property type="entry name" value="Immunoglobulins"/>
    <property type="match status" value="1"/>
</dbReference>
<dbReference type="Gene3D" id="3.20.20.190">
    <property type="entry name" value="Phosphatidylinositol (PI) phosphodiesterase"/>
    <property type="match status" value="1"/>
</dbReference>
<feature type="domain" description="CBM20" evidence="4">
    <location>
        <begin position="1"/>
        <end position="118"/>
    </location>
</feature>
<keyword evidence="7" id="KW-1185">Reference proteome</keyword>
<evidence type="ECO:0000259" key="4">
    <source>
        <dbReference type="PROSITE" id="PS51166"/>
    </source>
</evidence>
<evidence type="ECO:0000259" key="5">
    <source>
        <dbReference type="PROSITE" id="PS51704"/>
    </source>
</evidence>
<evidence type="ECO:0000313" key="6">
    <source>
        <dbReference type="EMBL" id="CAD5229695.1"/>
    </source>
</evidence>
<dbReference type="Pfam" id="PF25329">
    <property type="entry name" value="C2_GDE1"/>
    <property type="match status" value="1"/>
</dbReference>
<dbReference type="InterPro" id="IPR051578">
    <property type="entry name" value="GDPD"/>
</dbReference>
<feature type="domain" description="GP-PDE" evidence="5">
    <location>
        <begin position="394"/>
        <end position="720"/>
    </location>
</feature>